<dbReference type="Gene3D" id="3.40.50.1820">
    <property type="entry name" value="alpha/beta hydrolase"/>
    <property type="match status" value="1"/>
</dbReference>
<sequence length="283" mass="30741">MTINYSQQLSATERVITSTDGTKISTVSMGSDTGDKVVVLAHGYAVDMHCWNIIADDLVQRGYKVIAFDQRGHGRSTVGSQGVGSQQMVDDYLAVLRAYEVRNGVLVGHSMGGFIAIRALVEQSTAMAQHLRGCLLMATFAGDVNRKNLQNRVQIPLIQSGIMRKLISNKGIARNLAKSLLGDIKDAGMINAFIDTFRKSDLKSLVPILMAFVKENRYAQLSNVTMPCTIIVGTKDKTTPPFHTDALHAGIKNSKLVRVAGKGHMLNWEAPDALVQEITALAS</sequence>
<reference evidence="2" key="1">
    <citation type="submission" date="2020-05" db="EMBL/GenBank/DDBJ databases">
        <authorList>
            <person name="Chiriac C."/>
            <person name="Salcher M."/>
            <person name="Ghai R."/>
            <person name="Kavagutti S V."/>
        </authorList>
    </citation>
    <scope>NUCLEOTIDE SEQUENCE</scope>
</reference>
<dbReference type="Pfam" id="PF12697">
    <property type="entry name" value="Abhydrolase_6"/>
    <property type="match status" value="1"/>
</dbReference>
<accession>A0A6J6BVR6</accession>
<protein>
    <submittedName>
        <fullName evidence="2">Unannotated protein</fullName>
    </submittedName>
</protein>
<proteinExistence type="predicted"/>
<dbReference type="PRINTS" id="PR00111">
    <property type="entry name" value="ABHYDROLASE"/>
</dbReference>
<evidence type="ECO:0000259" key="1">
    <source>
        <dbReference type="Pfam" id="PF12697"/>
    </source>
</evidence>
<organism evidence="2">
    <name type="scientific">freshwater metagenome</name>
    <dbReference type="NCBI Taxonomy" id="449393"/>
    <lineage>
        <taxon>unclassified sequences</taxon>
        <taxon>metagenomes</taxon>
        <taxon>ecological metagenomes</taxon>
    </lineage>
</organism>
<dbReference type="PRINTS" id="PR00412">
    <property type="entry name" value="EPOXHYDRLASE"/>
</dbReference>
<evidence type="ECO:0000313" key="2">
    <source>
        <dbReference type="EMBL" id="CAB4542737.1"/>
    </source>
</evidence>
<dbReference type="PANTHER" id="PTHR43433:SF5">
    <property type="entry name" value="AB HYDROLASE-1 DOMAIN-CONTAINING PROTEIN"/>
    <property type="match status" value="1"/>
</dbReference>
<dbReference type="EMBL" id="CAEZSE010000192">
    <property type="protein sequence ID" value="CAB4542737.1"/>
    <property type="molecule type" value="Genomic_DNA"/>
</dbReference>
<dbReference type="InterPro" id="IPR000073">
    <property type="entry name" value="AB_hydrolase_1"/>
</dbReference>
<dbReference type="AlphaFoldDB" id="A0A6J6BVR6"/>
<name>A0A6J6BVR6_9ZZZZ</name>
<dbReference type="PANTHER" id="PTHR43433">
    <property type="entry name" value="HYDROLASE, ALPHA/BETA FOLD FAMILY PROTEIN"/>
    <property type="match status" value="1"/>
</dbReference>
<dbReference type="SUPFAM" id="SSF53474">
    <property type="entry name" value="alpha/beta-Hydrolases"/>
    <property type="match status" value="1"/>
</dbReference>
<dbReference type="GO" id="GO:0003824">
    <property type="term" value="F:catalytic activity"/>
    <property type="evidence" value="ECO:0007669"/>
    <property type="project" value="InterPro"/>
</dbReference>
<dbReference type="InterPro" id="IPR029058">
    <property type="entry name" value="AB_hydrolase_fold"/>
</dbReference>
<gene>
    <name evidence="2" type="ORF">UFOPK1353_01028</name>
</gene>
<dbReference type="InterPro" id="IPR000639">
    <property type="entry name" value="Epox_hydrolase-like"/>
</dbReference>
<dbReference type="InterPro" id="IPR050471">
    <property type="entry name" value="AB_hydrolase"/>
</dbReference>
<feature type="domain" description="AB hydrolase-1" evidence="1">
    <location>
        <begin position="38"/>
        <end position="276"/>
    </location>
</feature>